<evidence type="ECO:0000256" key="6">
    <source>
        <dbReference type="ARBA" id="ARBA00022840"/>
    </source>
</evidence>
<dbReference type="InterPro" id="IPR017441">
    <property type="entry name" value="Protein_kinase_ATP_BS"/>
</dbReference>
<evidence type="ECO:0000256" key="2">
    <source>
        <dbReference type="ARBA" id="ARBA00012406"/>
    </source>
</evidence>
<keyword evidence="6 9" id="KW-0067">ATP-binding</keyword>
<organism evidence="12 13">
    <name type="scientific">Camelina sativa</name>
    <name type="common">False flax</name>
    <name type="synonym">Myagrum sativum</name>
    <dbReference type="NCBI Taxonomy" id="90675"/>
    <lineage>
        <taxon>Eukaryota</taxon>
        <taxon>Viridiplantae</taxon>
        <taxon>Streptophyta</taxon>
        <taxon>Embryophyta</taxon>
        <taxon>Tracheophyta</taxon>
        <taxon>Spermatophyta</taxon>
        <taxon>Magnoliopsida</taxon>
        <taxon>eudicotyledons</taxon>
        <taxon>Gunneridae</taxon>
        <taxon>Pentapetalae</taxon>
        <taxon>rosids</taxon>
        <taxon>malvids</taxon>
        <taxon>Brassicales</taxon>
        <taxon>Brassicaceae</taxon>
        <taxon>Camelineae</taxon>
        <taxon>Camelina</taxon>
    </lineage>
</organism>
<gene>
    <name evidence="13" type="primary">LOC104778292</name>
</gene>
<dbReference type="GeneID" id="104778292"/>
<dbReference type="InterPro" id="IPR050538">
    <property type="entry name" value="MAP_kinase_kinase_kinase"/>
</dbReference>
<protein>
    <recommendedName>
        <fullName evidence="2">mitogen-activated protein kinase kinase kinase</fullName>
        <ecNumber evidence="2">2.7.11.25</ecNumber>
    </recommendedName>
</protein>
<evidence type="ECO:0000256" key="9">
    <source>
        <dbReference type="PROSITE-ProRule" id="PRU10141"/>
    </source>
</evidence>
<comment type="catalytic activity">
    <reaction evidence="7">
        <text>L-threonyl-[protein] + ATP = O-phospho-L-threonyl-[protein] + ADP + H(+)</text>
        <dbReference type="Rhea" id="RHEA:46608"/>
        <dbReference type="Rhea" id="RHEA-COMP:11060"/>
        <dbReference type="Rhea" id="RHEA-COMP:11605"/>
        <dbReference type="ChEBI" id="CHEBI:15378"/>
        <dbReference type="ChEBI" id="CHEBI:30013"/>
        <dbReference type="ChEBI" id="CHEBI:30616"/>
        <dbReference type="ChEBI" id="CHEBI:61977"/>
        <dbReference type="ChEBI" id="CHEBI:456216"/>
        <dbReference type="EC" id="2.7.11.25"/>
    </reaction>
</comment>
<evidence type="ECO:0000256" key="3">
    <source>
        <dbReference type="ARBA" id="ARBA00022679"/>
    </source>
</evidence>
<dbReference type="SUPFAM" id="SSF56112">
    <property type="entry name" value="Protein kinase-like (PK-like)"/>
    <property type="match status" value="1"/>
</dbReference>
<dbReference type="Proteomes" id="UP000694864">
    <property type="component" value="Chromosome 3"/>
</dbReference>
<keyword evidence="5 13" id="KW-0418">Kinase</keyword>
<keyword evidence="3" id="KW-0808">Transferase</keyword>
<dbReference type="PROSITE" id="PS50011">
    <property type="entry name" value="PROTEIN_KINASE_DOM"/>
    <property type="match status" value="1"/>
</dbReference>
<evidence type="ECO:0000256" key="1">
    <source>
        <dbReference type="ARBA" id="ARBA00006529"/>
    </source>
</evidence>
<feature type="binding site" evidence="9">
    <location>
        <position position="248"/>
    </location>
    <ligand>
        <name>ATP</name>
        <dbReference type="ChEBI" id="CHEBI:30616"/>
    </ligand>
</feature>
<feature type="compositionally biased region" description="Low complexity" evidence="10">
    <location>
        <begin position="182"/>
        <end position="199"/>
    </location>
</feature>
<evidence type="ECO:0000256" key="8">
    <source>
        <dbReference type="ARBA" id="ARBA00048329"/>
    </source>
</evidence>
<evidence type="ECO:0000256" key="4">
    <source>
        <dbReference type="ARBA" id="ARBA00022741"/>
    </source>
</evidence>
<dbReference type="Pfam" id="PF00069">
    <property type="entry name" value="Pkinase"/>
    <property type="match status" value="1"/>
</dbReference>
<dbReference type="PROSITE" id="PS00107">
    <property type="entry name" value="PROTEIN_KINASE_ATP"/>
    <property type="match status" value="1"/>
</dbReference>
<dbReference type="InterPro" id="IPR011009">
    <property type="entry name" value="Kinase-like_dom_sf"/>
</dbReference>
<dbReference type="EC" id="2.7.11.25" evidence="2"/>
<evidence type="ECO:0000259" key="11">
    <source>
        <dbReference type="PROSITE" id="PS50011"/>
    </source>
</evidence>
<sequence length="614" mass="66839">MPTWWGRKSCKNNNNSRGISTDRDIKSCGVGVVVVDPPLTPTRAATPRCSREFAGASSSAFSGFDSDSTEKRGHPLPRPLLSPVSIHQDHVSGSTSGSTSVSSVSSSGSAEDQSQLVVSSRGHCDVKLNERASPKVVTTRPTSPLHQRLAGVVSLESSTGRNDDGRSSSECHPLPRPPTSPTSPSAVRPPTSPTSPSAVHGSRIVGGYETPSPSGFSKWKKGKFLGSGTFGQVYQGFNSEKGKMCAIKEVKVISDDQTSKECLKQLNQEINLLSQLCHPNIVQYYGSELSEETLSVYLEYMSGGSIHKLLKEYGSFTEPVIQNYTRQILAGLAYLHGRNTVHRDIKGANILVDPNGEIKLADFGMAKHVTAFSTMLSFKGSPYWMAPEVVMSQNGYTHAVDVWSLGCTILEMATSKPPWSQFEGVAAIFKIGNSKDTPEIPDHLSNDAKNFIRLCLQRNPTVRPTASQLLDHPFLRVHTTRVANTSMPKDAAPHSFDGTFSLPTRESYPGRLSHDNYQRQPLSRAIKSPSRENVRAITSLPVSPCSSPLRQLGPAYKSCFLSPPHPSYAFPGLDSGYNLAEFAASPFRMKKDTMIEPSSFRTQTPNTPLRSRLV</sequence>
<evidence type="ECO:0000256" key="10">
    <source>
        <dbReference type="SAM" id="MobiDB-lite"/>
    </source>
</evidence>
<reference evidence="12" key="1">
    <citation type="journal article" date="2014" name="Nat. Commun.">
        <title>The emerging biofuel crop Camelina sativa retains a highly undifferentiated hexaploid genome structure.</title>
        <authorList>
            <person name="Kagale S."/>
            <person name="Koh C."/>
            <person name="Nixon J."/>
            <person name="Bollina V."/>
            <person name="Clarke W.E."/>
            <person name="Tuteja R."/>
            <person name="Spillane C."/>
            <person name="Robinson S.J."/>
            <person name="Links M.G."/>
            <person name="Clarke C."/>
            <person name="Higgins E.E."/>
            <person name="Huebert T."/>
            <person name="Sharpe A.G."/>
            <person name="Parkin I.A."/>
        </authorList>
    </citation>
    <scope>NUCLEOTIDE SEQUENCE [LARGE SCALE GENOMIC DNA]</scope>
    <source>
        <strain evidence="12">cv. DH55</strain>
    </source>
</reference>
<evidence type="ECO:0000313" key="12">
    <source>
        <dbReference type="Proteomes" id="UP000694864"/>
    </source>
</evidence>
<dbReference type="SMART" id="SM00220">
    <property type="entry name" value="S_TKc"/>
    <property type="match status" value="1"/>
</dbReference>
<dbReference type="PANTHER" id="PTHR48016:SF8">
    <property type="entry name" value="MITOGEN-ACTIVATED PROTEIN KINASE KINASE KINASE 3"/>
    <property type="match status" value="1"/>
</dbReference>
<evidence type="ECO:0000313" key="13">
    <source>
        <dbReference type="RefSeq" id="XP_010501009.1"/>
    </source>
</evidence>
<feature type="compositionally biased region" description="Low complexity" evidence="10">
    <location>
        <begin position="41"/>
        <end position="66"/>
    </location>
</feature>
<comment type="similarity">
    <text evidence="1">Belongs to the protein kinase superfamily. STE Ser/Thr protein kinase family. MAP kinase kinase kinase subfamily.</text>
</comment>
<reference evidence="13" key="2">
    <citation type="submission" date="2025-08" db="UniProtKB">
        <authorList>
            <consortium name="RefSeq"/>
        </authorList>
    </citation>
    <scope>IDENTIFICATION</scope>
    <source>
        <tissue evidence="13">Leaf</tissue>
    </source>
</reference>
<dbReference type="Gene3D" id="1.10.510.10">
    <property type="entry name" value="Transferase(Phosphotransferase) domain 1"/>
    <property type="match status" value="1"/>
</dbReference>
<keyword evidence="12" id="KW-1185">Reference proteome</keyword>
<accession>A0ABM0YHM8</accession>
<dbReference type="CDD" id="cd06632">
    <property type="entry name" value="STKc_MEKK1_plant"/>
    <property type="match status" value="1"/>
</dbReference>
<dbReference type="InterPro" id="IPR000719">
    <property type="entry name" value="Prot_kinase_dom"/>
</dbReference>
<evidence type="ECO:0000256" key="5">
    <source>
        <dbReference type="ARBA" id="ARBA00022777"/>
    </source>
</evidence>
<keyword evidence="4 9" id="KW-0547">Nucleotide-binding</keyword>
<feature type="region of interest" description="Disordered" evidence="10">
    <location>
        <begin position="1"/>
        <end position="23"/>
    </location>
</feature>
<dbReference type="PANTHER" id="PTHR48016">
    <property type="entry name" value="MAP KINASE KINASE KINASE SSK2-RELATED-RELATED"/>
    <property type="match status" value="1"/>
</dbReference>
<feature type="region of interest" description="Disordered" evidence="10">
    <location>
        <begin position="36"/>
        <end position="209"/>
    </location>
</feature>
<proteinExistence type="inferred from homology"/>
<dbReference type="GO" id="GO:0016301">
    <property type="term" value="F:kinase activity"/>
    <property type="evidence" value="ECO:0007669"/>
    <property type="project" value="UniProtKB-KW"/>
</dbReference>
<feature type="compositionally biased region" description="Low complexity" evidence="10">
    <location>
        <begin position="91"/>
        <end position="109"/>
    </location>
</feature>
<feature type="compositionally biased region" description="Basic and acidic residues" evidence="10">
    <location>
        <begin position="122"/>
        <end position="133"/>
    </location>
</feature>
<comment type="catalytic activity">
    <reaction evidence="8">
        <text>L-seryl-[protein] + ATP = O-phospho-L-seryl-[protein] + ADP + H(+)</text>
        <dbReference type="Rhea" id="RHEA:17989"/>
        <dbReference type="Rhea" id="RHEA-COMP:9863"/>
        <dbReference type="Rhea" id="RHEA-COMP:11604"/>
        <dbReference type="ChEBI" id="CHEBI:15378"/>
        <dbReference type="ChEBI" id="CHEBI:29999"/>
        <dbReference type="ChEBI" id="CHEBI:30616"/>
        <dbReference type="ChEBI" id="CHEBI:83421"/>
        <dbReference type="ChEBI" id="CHEBI:456216"/>
        <dbReference type="EC" id="2.7.11.25"/>
    </reaction>
</comment>
<name>A0ABM0YHM8_CAMSA</name>
<dbReference type="RefSeq" id="XP_010501009.1">
    <property type="nucleotide sequence ID" value="XM_010502707.2"/>
</dbReference>
<evidence type="ECO:0000256" key="7">
    <source>
        <dbReference type="ARBA" id="ARBA00047559"/>
    </source>
</evidence>
<feature type="domain" description="Protein kinase" evidence="11">
    <location>
        <begin position="219"/>
        <end position="475"/>
    </location>
</feature>